<accession>A0A838XTU4</accession>
<dbReference type="NCBIfam" id="NF037955">
    <property type="entry name" value="mfs"/>
    <property type="match status" value="1"/>
</dbReference>
<dbReference type="RefSeq" id="WP_181758621.1">
    <property type="nucleotide sequence ID" value="NZ_BMCR01000002.1"/>
</dbReference>
<evidence type="ECO:0000256" key="8">
    <source>
        <dbReference type="SAM" id="Phobius"/>
    </source>
</evidence>
<keyword evidence="6 8" id="KW-1133">Transmembrane helix</keyword>
<keyword evidence="4" id="KW-0997">Cell inner membrane</keyword>
<reference evidence="10 11" key="2">
    <citation type="submission" date="2020-08" db="EMBL/GenBank/DDBJ databases">
        <title>Stappia taiwanensis sp. nov., isolated from a coastal thermal spring.</title>
        <authorList>
            <person name="Kampfer P."/>
        </authorList>
    </citation>
    <scope>NUCLEOTIDE SEQUENCE [LARGE SCALE GENOMIC DNA]</scope>
    <source>
        <strain evidence="10 11">DSM 23284</strain>
    </source>
</reference>
<evidence type="ECO:0000256" key="2">
    <source>
        <dbReference type="ARBA" id="ARBA00022448"/>
    </source>
</evidence>
<dbReference type="PANTHER" id="PTHR23522">
    <property type="entry name" value="BLL5896 PROTEIN"/>
    <property type="match status" value="1"/>
</dbReference>
<sequence>MQLRTRVAAFFAAQFFGLGLFLPFFPLLLNEAGLGAGEIGTLLAVPMIVRLIANPLVSGLADRYATPASAITILSLLSLVGFSGFFFIGGFVPMFLLLMVTAFVWSPLMPLGDALAARVEREGGGDYGRMRLWGSVSFIVANLIGGVLVGGWTREVVIGGIIAGLVCAVAVGRGLPSRPEAAATEEEARSWAGVTTVLTPGFLMVLCATGLIQASHAAYYAFSALFWAKAGIPGTAVGLFWGLGVVTEIGLFAIAGQLGLRLGIAGLLGLGAAGATLRWLLFPLATDPVSVALLQALHGLSFGASHLGAVAYVARTAPPRWAGTAQGVMSMMVGLLTALASAMAGQLYSLGPALAFYAMAGLSAAGGALLVASALRRRWRGGGAGL</sequence>
<feature type="transmembrane region" description="Helical" evidence="8">
    <location>
        <begin position="293"/>
        <end position="314"/>
    </location>
</feature>
<dbReference type="AlphaFoldDB" id="A0A838XTU4"/>
<dbReference type="SUPFAM" id="SSF103473">
    <property type="entry name" value="MFS general substrate transporter"/>
    <property type="match status" value="1"/>
</dbReference>
<dbReference type="Proteomes" id="UP000559404">
    <property type="component" value="Unassembled WGS sequence"/>
</dbReference>
<organism evidence="10 11">
    <name type="scientific">Stappia taiwanensis</name>
    <dbReference type="NCBI Taxonomy" id="992267"/>
    <lineage>
        <taxon>Bacteria</taxon>
        <taxon>Pseudomonadati</taxon>
        <taxon>Pseudomonadota</taxon>
        <taxon>Alphaproteobacteria</taxon>
        <taxon>Hyphomicrobiales</taxon>
        <taxon>Stappiaceae</taxon>
        <taxon>Stappia</taxon>
    </lineage>
</organism>
<evidence type="ECO:0000313" key="11">
    <source>
        <dbReference type="Proteomes" id="UP000559404"/>
    </source>
</evidence>
<evidence type="ECO:0000256" key="6">
    <source>
        <dbReference type="ARBA" id="ARBA00022989"/>
    </source>
</evidence>
<dbReference type="PANTHER" id="PTHR23522:SF10">
    <property type="entry name" value="3-PHENYLPROPIONIC ACID TRANSPORTER-RELATED"/>
    <property type="match status" value="1"/>
</dbReference>
<protein>
    <submittedName>
        <fullName evidence="10">MFS transporter</fullName>
    </submittedName>
</protein>
<dbReference type="InterPro" id="IPR024989">
    <property type="entry name" value="MFS_assoc_dom"/>
</dbReference>
<comment type="caution">
    <text evidence="10">The sequence shown here is derived from an EMBL/GenBank/DDBJ whole genome shotgun (WGS) entry which is preliminary data.</text>
</comment>
<keyword evidence="5 8" id="KW-0812">Transmembrane</keyword>
<dbReference type="EMBL" id="JACEON010000002">
    <property type="protein sequence ID" value="MBA4610413.1"/>
    <property type="molecule type" value="Genomic_DNA"/>
</dbReference>
<evidence type="ECO:0000256" key="7">
    <source>
        <dbReference type="ARBA" id="ARBA00023136"/>
    </source>
</evidence>
<feature type="transmembrane region" description="Helical" evidence="8">
    <location>
        <begin position="94"/>
        <end position="111"/>
    </location>
</feature>
<name>A0A838XTU4_9HYPH</name>
<keyword evidence="7 8" id="KW-0472">Membrane</keyword>
<feature type="domain" description="Major facilitator superfamily associated" evidence="9">
    <location>
        <begin position="8"/>
        <end position="357"/>
    </location>
</feature>
<feature type="transmembrane region" description="Helical" evidence="8">
    <location>
        <begin position="354"/>
        <end position="375"/>
    </location>
</feature>
<comment type="subcellular location">
    <subcellularLocation>
        <location evidence="1">Cell inner membrane</location>
        <topology evidence="1">Multi-pass membrane protein</topology>
    </subcellularLocation>
</comment>
<evidence type="ECO:0000313" key="10">
    <source>
        <dbReference type="EMBL" id="MBA4610413.1"/>
    </source>
</evidence>
<gene>
    <name evidence="10" type="ORF">H1W37_02010</name>
</gene>
<evidence type="ECO:0000256" key="3">
    <source>
        <dbReference type="ARBA" id="ARBA00022475"/>
    </source>
</evidence>
<dbReference type="GO" id="GO:0030395">
    <property type="term" value="F:lactose binding"/>
    <property type="evidence" value="ECO:0007669"/>
    <property type="project" value="TreeGrafter"/>
</dbReference>
<feature type="transmembrane region" description="Helical" evidence="8">
    <location>
        <begin position="7"/>
        <end position="28"/>
    </location>
</feature>
<dbReference type="Gene3D" id="1.20.1250.20">
    <property type="entry name" value="MFS general substrate transporter like domains"/>
    <property type="match status" value="2"/>
</dbReference>
<feature type="transmembrane region" description="Helical" evidence="8">
    <location>
        <begin position="262"/>
        <end position="281"/>
    </location>
</feature>
<feature type="transmembrane region" description="Helical" evidence="8">
    <location>
        <begin position="232"/>
        <end position="255"/>
    </location>
</feature>
<feature type="transmembrane region" description="Helical" evidence="8">
    <location>
        <begin position="156"/>
        <end position="176"/>
    </location>
</feature>
<evidence type="ECO:0000256" key="5">
    <source>
        <dbReference type="ARBA" id="ARBA00022692"/>
    </source>
</evidence>
<evidence type="ECO:0000256" key="4">
    <source>
        <dbReference type="ARBA" id="ARBA00022519"/>
    </source>
</evidence>
<feature type="transmembrane region" description="Helical" evidence="8">
    <location>
        <begin position="326"/>
        <end position="348"/>
    </location>
</feature>
<keyword evidence="11" id="KW-1185">Reference proteome</keyword>
<dbReference type="InterPro" id="IPR036259">
    <property type="entry name" value="MFS_trans_sf"/>
</dbReference>
<feature type="transmembrane region" description="Helical" evidence="8">
    <location>
        <begin position="132"/>
        <end position="150"/>
    </location>
</feature>
<dbReference type="InterPro" id="IPR026032">
    <property type="entry name" value="HcaT-like"/>
</dbReference>
<evidence type="ECO:0000259" key="9">
    <source>
        <dbReference type="Pfam" id="PF12832"/>
    </source>
</evidence>
<dbReference type="GO" id="GO:0015528">
    <property type="term" value="F:lactose:proton symporter activity"/>
    <property type="evidence" value="ECO:0007669"/>
    <property type="project" value="TreeGrafter"/>
</dbReference>
<dbReference type="GO" id="GO:0005886">
    <property type="term" value="C:plasma membrane"/>
    <property type="evidence" value="ECO:0007669"/>
    <property type="project" value="UniProtKB-SubCell"/>
</dbReference>
<evidence type="ECO:0000256" key="1">
    <source>
        <dbReference type="ARBA" id="ARBA00004429"/>
    </source>
</evidence>
<keyword evidence="2" id="KW-0813">Transport</keyword>
<dbReference type="Pfam" id="PF12832">
    <property type="entry name" value="MFS_1_like"/>
    <property type="match status" value="1"/>
</dbReference>
<reference evidence="10 11" key="1">
    <citation type="submission" date="2020-07" db="EMBL/GenBank/DDBJ databases">
        <authorList>
            <person name="Li M."/>
        </authorList>
    </citation>
    <scope>NUCLEOTIDE SEQUENCE [LARGE SCALE GENOMIC DNA]</scope>
    <source>
        <strain evidence="10 11">DSM 23284</strain>
    </source>
</reference>
<feature type="transmembrane region" description="Helical" evidence="8">
    <location>
        <begin position="65"/>
        <end position="88"/>
    </location>
</feature>
<proteinExistence type="predicted"/>
<keyword evidence="3" id="KW-1003">Cell membrane</keyword>
<feature type="transmembrane region" description="Helical" evidence="8">
    <location>
        <begin position="188"/>
        <end position="212"/>
    </location>
</feature>
<feature type="transmembrane region" description="Helical" evidence="8">
    <location>
        <begin position="34"/>
        <end position="53"/>
    </location>
</feature>
<dbReference type="PIRSF" id="PIRSF004925">
    <property type="entry name" value="HcaT"/>
    <property type="match status" value="1"/>
</dbReference>